<reference evidence="1" key="1">
    <citation type="submission" date="2021-05" db="EMBL/GenBank/DDBJ databases">
        <authorList>
            <person name="Alioto T."/>
            <person name="Alioto T."/>
            <person name="Gomez Garrido J."/>
        </authorList>
    </citation>
    <scope>NUCLEOTIDE SEQUENCE</scope>
</reference>
<dbReference type="AlphaFoldDB" id="A0A8D8MJH9"/>
<accession>A0A8D8MJH9</accession>
<protein>
    <submittedName>
        <fullName evidence="1">(northern house mosquito) hypothetical protein</fullName>
    </submittedName>
</protein>
<dbReference type="EMBL" id="HBUE01202556">
    <property type="protein sequence ID" value="CAG6530558.1"/>
    <property type="molecule type" value="Transcribed_RNA"/>
</dbReference>
<organism evidence="1">
    <name type="scientific">Culex pipiens</name>
    <name type="common">House mosquito</name>
    <dbReference type="NCBI Taxonomy" id="7175"/>
    <lineage>
        <taxon>Eukaryota</taxon>
        <taxon>Metazoa</taxon>
        <taxon>Ecdysozoa</taxon>
        <taxon>Arthropoda</taxon>
        <taxon>Hexapoda</taxon>
        <taxon>Insecta</taxon>
        <taxon>Pterygota</taxon>
        <taxon>Neoptera</taxon>
        <taxon>Endopterygota</taxon>
        <taxon>Diptera</taxon>
        <taxon>Nematocera</taxon>
        <taxon>Culicoidea</taxon>
        <taxon>Culicidae</taxon>
        <taxon>Culicinae</taxon>
        <taxon>Culicini</taxon>
        <taxon>Culex</taxon>
        <taxon>Culex</taxon>
    </lineage>
</organism>
<dbReference type="EMBL" id="HBUE01308740">
    <property type="protein sequence ID" value="CAG6582383.1"/>
    <property type="molecule type" value="Transcribed_RNA"/>
</dbReference>
<evidence type="ECO:0000313" key="1">
    <source>
        <dbReference type="EMBL" id="CAG6530558.1"/>
    </source>
</evidence>
<proteinExistence type="predicted"/>
<sequence>MDLDLYFDPPRLHEPDHERDVQLQALPVLAGQTRPLPEPLLPGSHPEPVRVLRVSAGPPGRAAGLYAGREPLIPQRQREAETAYQQLISSAIFVQSHFELCLLSHPHRNTHRMPEVARETLTKRKKERKNTFPMKFFQISTLSNEQIFHWI</sequence>
<name>A0A8D8MJH9_CULPI</name>